<dbReference type="PANTHER" id="PTHR43415:SF3">
    <property type="entry name" value="GNAT-FAMILY ACETYLTRANSFERASE"/>
    <property type="match status" value="1"/>
</dbReference>
<reference evidence="2 3" key="1">
    <citation type="journal article" date="2019" name="Int. J. Syst. Evol. Microbiol.">
        <title>The Draft Whole-Genome Sequence of the Antibiotic Producer Empedobacter haloabium ATCC 31962 Provides Indications for Its Taxonomic Reclassification.</title>
        <authorList>
            <person name="Miess H."/>
            <person name="Arlt P."/>
            <person name="Apel A.K."/>
            <person name="Weber T."/>
            <person name="Nieselt K."/>
            <person name="Hanssen F."/>
            <person name="Czemmel S."/>
            <person name="Nahnsen S."/>
            <person name="Gross H."/>
        </authorList>
    </citation>
    <scope>NUCLEOTIDE SEQUENCE [LARGE SCALE GENOMIC DNA]</scope>
    <source>
        <strain evidence="2 3">ATCC 31962</strain>
    </source>
</reference>
<organism evidence="2 3">
    <name type="scientific">[Empedobacter] haloabium</name>
    <dbReference type="NCBI Taxonomy" id="592317"/>
    <lineage>
        <taxon>Bacteria</taxon>
        <taxon>Pseudomonadati</taxon>
        <taxon>Pseudomonadota</taxon>
        <taxon>Betaproteobacteria</taxon>
        <taxon>Burkholderiales</taxon>
        <taxon>Oxalobacteraceae</taxon>
        <taxon>Telluria group</taxon>
        <taxon>Telluria group incertae sedis</taxon>
    </lineage>
</organism>
<evidence type="ECO:0000313" key="3">
    <source>
        <dbReference type="Proteomes" id="UP000321323"/>
    </source>
</evidence>
<dbReference type="Pfam" id="PF13302">
    <property type="entry name" value="Acetyltransf_3"/>
    <property type="match status" value="1"/>
</dbReference>
<evidence type="ECO:0000259" key="1">
    <source>
        <dbReference type="Pfam" id="PF13302"/>
    </source>
</evidence>
<dbReference type="SUPFAM" id="SSF55729">
    <property type="entry name" value="Acyl-CoA N-acyltransferases (Nat)"/>
    <property type="match status" value="1"/>
</dbReference>
<dbReference type="EMBL" id="CP136508">
    <property type="protein sequence ID" value="WUR13026.1"/>
    <property type="molecule type" value="Genomic_DNA"/>
</dbReference>
<proteinExistence type="predicted"/>
<gene>
    <name evidence="2" type="ORF">E7V67_025610</name>
</gene>
<feature type="domain" description="N-acetyltransferase" evidence="1">
    <location>
        <begin position="16"/>
        <end position="148"/>
    </location>
</feature>
<accession>A0ABZ1UJZ9</accession>
<keyword evidence="3" id="KW-1185">Reference proteome</keyword>
<dbReference type="PANTHER" id="PTHR43415">
    <property type="entry name" value="SPERMIDINE N(1)-ACETYLTRANSFERASE"/>
    <property type="match status" value="1"/>
</dbReference>
<dbReference type="Gene3D" id="3.40.630.30">
    <property type="match status" value="1"/>
</dbReference>
<dbReference type="InterPro" id="IPR000182">
    <property type="entry name" value="GNAT_dom"/>
</dbReference>
<evidence type="ECO:0000313" key="2">
    <source>
        <dbReference type="EMBL" id="WUR13026.1"/>
    </source>
</evidence>
<dbReference type="InterPro" id="IPR016181">
    <property type="entry name" value="Acyl_CoA_acyltransferase"/>
</dbReference>
<sequence length="176" mass="19146">MYQPGDESGLLLQGQRVTLQPFTAADIGPDYVGWLNDRELMKYSSQRFRTHSEDTCRAYVASFAGSGNLFMAIRHAGRLVGTMSVYRSAVHGTADIGLMIGAGGRGLGRDAWATMLDYLLAQGTRKVTGGTLRCNVAMVKIMQACGMQPDGVRVGQELVDGQPQDILYFARFNSPC</sequence>
<dbReference type="Proteomes" id="UP000321323">
    <property type="component" value="Chromosome"/>
</dbReference>
<name>A0ABZ1UJZ9_9BURK</name>
<protein>
    <submittedName>
        <fullName evidence="2">GNAT family N-acetyltransferase</fullName>
    </submittedName>
</protein>